<dbReference type="SUPFAM" id="SSF48371">
    <property type="entry name" value="ARM repeat"/>
    <property type="match status" value="1"/>
</dbReference>
<reference evidence="2 3" key="1">
    <citation type="submission" date="2010-05" db="EMBL/GenBank/DDBJ databases">
        <title>The Genome Sequence of Thecamonas trahens ATCC 50062.</title>
        <authorList>
            <consortium name="The Broad Institute Genome Sequencing Platform"/>
            <person name="Russ C."/>
            <person name="Cuomo C."/>
            <person name="Shea T."/>
            <person name="Young S.K."/>
            <person name="Zeng Q."/>
            <person name="Koehrsen M."/>
            <person name="Haas B."/>
            <person name="Borodovsky M."/>
            <person name="Guigo R."/>
            <person name="Alvarado L."/>
            <person name="Berlin A."/>
            <person name="Bochicchio J."/>
            <person name="Borenstein D."/>
            <person name="Chapman S."/>
            <person name="Chen Z."/>
            <person name="Freedman E."/>
            <person name="Gellesch M."/>
            <person name="Goldberg J."/>
            <person name="Griggs A."/>
            <person name="Gujja S."/>
            <person name="Heilman E."/>
            <person name="Heiman D."/>
            <person name="Hepburn T."/>
            <person name="Howarth C."/>
            <person name="Jen D."/>
            <person name="Larson L."/>
            <person name="Mehta T."/>
            <person name="Park D."/>
            <person name="Pearson M."/>
            <person name="Roberts A."/>
            <person name="Saif S."/>
            <person name="Shenoy N."/>
            <person name="Sisk P."/>
            <person name="Stolte C."/>
            <person name="Sykes S."/>
            <person name="Thomson T."/>
            <person name="Walk T."/>
            <person name="White J."/>
            <person name="Yandava C."/>
            <person name="Burger G."/>
            <person name="Gray M.W."/>
            <person name="Holland P.W.H."/>
            <person name="King N."/>
            <person name="Lang F.B.F."/>
            <person name="Roger A.J."/>
            <person name="Ruiz-Trillo I."/>
            <person name="Lander E."/>
            <person name="Nusbaum C."/>
        </authorList>
    </citation>
    <scope>NUCLEOTIDE SEQUENCE [LARGE SCALE GENOMIC DNA]</scope>
    <source>
        <strain evidence="2 3">ATCC 50062</strain>
    </source>
</reference>
<dbReference type="OrthoDB" id="5399929at2759"/>
<sequence>MAKAESSALALLADCLVDLLLAASSKKLIQLSAWVWSVACFPTAITLRLAPRIFAHAAALLDSDTFLVANSVSVTDAVLDMMLQLVSRLLDPPHAADEQCHLSPVLLNLPAWWPCLCTGLVVWDLRADNLRPLVAKASATLRAAWPLYSASSLSSSSSSSRSKLLDTVLTAIANDEAVHPGALLRPKARLGDSDVAYLALDAWILLVRVLGDALVRQPSLLNALLKLPEATFRASDPAVRASSFVPWCQLAAVLFSHASDPESKFRITKPAHAALFLKPMLDVYTHPVSAPVRAAASSALAALLALYAPVAAAATLKLFHPVIAALIASSPSPDELDLLAHIFCAILAPLPPADVPAPATPPSSWTTLTAPPPALPVTSLDSHQSFPAIDLPEHAIPAVFPLLSQLFGLAVRAATLDTLAAAWTHLARRVRLHGAAAVRPPRSHVRAVNALVSASVDLLATSNPDWPTPSRAALLVALASELGPEVLSSVFFKLTPHDDLPILRLADAACRLRHAQPQPFLPLYASLVDIALQGVLALESAAHLLATLADLSADLALDLWATLAGRLTAHLNGDVTSATTTSALAHLTTDAAELIGSVLAAPLRFYLVADPPQLAPQLIKPWSALMETSARLVALRFPATPNRSIHAFTTAAMDALRSYVAAAHASPPDSPPPPVHIPLPALDLLLPALAAALQHFAFVLPTKSRSRGLAAPGAPLARPSAPGLAPTLARTRSSDEDTRPGSGFPLSSAWLELLELAHVVLRDLIELATAAADGALPRLVAHVDSLREFSRAALVASRHVTLIFVDKFAAPMVDMLAAPKSLLRAKVTSVRGSPGTSLGAVLVNWIATVLDALAPPRVAPYDSDLLAFLAPLFQGCLMSGSTTIRNQFVSLWNATFGKAAPGGPPLVVPVGLRPILRALCNQLEAEGATPLQLVDPTALRSPPKAARAKARLAVRQAANASASSPPPLGRSDSTFAAPSPSPVFGATPSSAAPVPAFTPPRTRATLLSPRFASPSSVARFPGSMLHRSPVAATAAASTRPLARTTPSSRVRNSIEAARKLNSARKASASPINSPSPPKLHRKSSPALSDIPVTYSKLDRTTSDIQRMETTTPVDLTAAHPALPDPPSPVASSIGKKRTYAKSLAADHGEPAPPNKPGPRKRVKLLVPRDAHMLAPDLATSSALRHALPRSVPLSGIGDVASLRISDFDSSDALGSVLLHNVRAFLERERAVRESAGLSSIRRPAAAAAAPNPSSTERMVSVFVPGVKRGKRVLISDLSSFDALYDRLTSLFPGLSKQTLASANSSYYVDSRLNELDIDASLKWSQLVADDVRELHIE</sequence>
<evidence type="ECO:0008006" key="4">
    <source>
        <dbReference type="Google" id="ProtNLM"/>
    </source>
</evidence>
<dbReference type="Proteomes" id="UP000054408">
    <property type="component" value="Unassembled WGS sequence"/>
</dbReference>
<dbReference type="RefSeq" id="XP_013762818.1">
    <property type="nucleotide sequence ID" value="XM_013907364.1"/>
</dbReference>
<dbReference type="STRING" id="461836.A0A0L0D8R0"/>
<feature type="compositionally biased region" description="Low complexity" evidence="1">
    <location>
        <begin position="710"/>
        <end position="726"/>
    </location>
</feature>
<dbReference type="GO" id="GO:0000723">
    <property type="term" value="P:telomere maintenance"/>
    <property type="evidence" value="ECO:0007669"/>
    <property type="project" value="TreeGrafter"/>
</dbReference>
<dbReference type="GO" id="GO:0005634">
    <property type="term" value="C:nucleus"/>
    <property type="evidence" value="ECO:0007669"/>
    <property type="project" value="TreeGrafter"/>
</dbReference>
<accession>A0A0L0D8R0</accession>
<protein>
    <recommendedName>
        <fullName evidence="4">Telomere-associated protein Rif1 N-terminal domain-containing protein</fullName>
    </recommendedName>
</protein>
<feature type="region of interest" description="Disordered" evidence="1">
    <location>
        <begin position="1139"/>
        <end position="1160"/>
    </location>
</feature>
<dbReference type="GeneID" id="25560347"/>
<feature type="compositionally biased region" description="Low complexity" evidence="1">
    <location>
        <begin position="953"/>
        <end position="963"/>
    </location>
</feature>
<name>A0A0L0D8R0_THETB</name>
<dbReference type="EMBL" id="GL349434">
    <property type="protein sequence ID" value="KNC48767.1"/>
    <property type="molecule type" value="Genomic_DNA"/>
</dbReference>
<feature type="compositionally biased region" description="Low complexity" evidence="1">
    <location>
        <begin position="1031"/>
        <end position="1046"/>
    </location>
</feature>
<dbReference type="InterPro" id="IPR016024">
    <property type="entry name" value="ARM-type_fold"/>
</dbReference>
<dbReference type="PANTHER" id="PTHR22928">
    <property type="entry name" value="TELOMERE-ASSOCIATED PROTEIN RIF1"/>
    <property type="match status" value="1"/>
</dbReference>
<dbReference type="PANTHER" id="PTHR22928:SF3">
    <property type="entry name" value="TELOMERE-ASSOCIATED PROTEIN RIF1"/>
    <property type="match status" value="1"/>
</dbReference>
<evidence type="ECO:0000313" key="3">
    <source>
        <dbReference type="Proteomes" id="UP000054408"/>
    </source>
</evidence>
<proteinExistence type="predicted"/>
<feature type="region of interest" description="Disordered" evidence="1">
    <location>
        <begin position="710"/>
        <end position="741"/>
    </location>
</feature>
<organism evidence="2 3">
    <name type="scientific">Thecamonas trahens ATCC 50062</name>
    <dbReference type="NCBI Taxonomy" id="461836"/>
    <lineage>
        <taxon>Eukaryota</taxon>
        <taxon>Apusozoa</taxon>
        <taxon>Apusomonadida</taxon>
        <taxon>Apusomonadidae</taxon>
        <taxon>Thecamonas</taxon>
    </lineage>
</organism>
<feature type="region of interest" description="Disordered" evidence="1">
    <location>
        <begin position="1031"/>
        <end position="1104"/>
    </location>
</feature>
<gene>
    <name evidence="2" type="ORF">AMSG_00544</name>
</gene>
<evidence type="ECO:0000256" key="1">
    <source>
        <dbReference type="SAM" id="MobiDB-lite"/>
    </source>
</evidence>
<keyword evidence="3" id="KW-1185">Reference proteome</keyword>
<evidence type="ECO:0000313" key="2">
    <source>
        <dbReference type="EMBL" id="KNC48767.1"/>
    </source>
</evidence>
<feature type="region of interest" description="Disordered" evidence="1">
    <location>
        <begin position="942"/>
        <end position="1008"/>
    </location>
</feature>